<evidence type="ECO:0000313" key="2">
    <source>
        <dbReference type="EMBL" id="QCC46945.1"/>
    </source>
</evidence>
<gene>
    <name evidence="2" type="ORF">DV707_04265</name>
    <name evidence="3" type="ORF">SAMN04488133_0700</name>
</gene>
<dbReference type="GeneID" id="39857275"/>
<evidence type="ECO:0000313" key="4">
    <source>
        <dbReference type="Proteomes" id="UP000236740"/>
    </source>
</evidence>
<dbReference type="Pfam" id="PF01041">
    <property type="entry name" value="DegT_DnrJ_EryC1"/>
    <property type="match status" value="1"/>
</dbReference>
<keyword evidence="2" id="KW-0032">Aminotransferase</keyword>
<dbReference type="Proteomes" id="UP000296733">
    <property type="component" value="Chromosome"/>
</dbReference>
<proteinExistence type="inferred from homology"/>
<reference evidence="3 4" key="1">
    <citation type="submission" date="2016-10" db="EMBL/GenBank/DDBJ databases">
        <authorList>
            <person name="de Groot N.N."/>
        </authorList>
    </citation>
    <scope>NUCLEOTIDE SEQUENCE [LARGE SCALE GENOMIC DNA]</scope>
    <source>
        <strain evidence="3 4">CGMCC 1.10331</strain>
    </source>
</reference>
<dbReference type="InterPro" id="IPR015424">
    <property type="entry name" value="PyrdxlP-dep_Trfase"/>
</dbReference>
<name>A0A1H5URL3_9EURY</name>
<dbReference type="SUPFAM" id="SSF53383">
    <property type="entry name" value="PLP-dependent transferases"/>
    <property type="match status" value="1"/>
</dbReference>
<organism evidence="3 4">
    <name type="scientific">Halobellus limi</name>
    <dbReference type="NCBI Taxonomy" id="699433"/>
    <lineage>
        <taxon>Archaea</taxon>
        <taxon>Methanobacteriati</taxon>
        <taxon>Methanobacteriota</taxon>
        <taxon>Stenosarchaea group</taxon>
        <taxon>Halobacteria</taxon>
        <taxon>Halobacteriales</taxon>
        <taxon>Haloferacaceae</taxon>
        <taxon>Halobellus</taxon>
    </lineage>
</organism>
<dbReference type="InterPro" id="IPR015421">
    <property type="entry name" value="PyrdxlP-dep_Trfase_major"/>
</dbReference>
<dbReference type="Proteomes" id="UP000236740">
    <property type="component" value="Unassembled WGS sequence"/>
</dbReference>
<evidence type="ECO:0000313" key="3">
    <source>
        <dbReference type="EMBL" id="SEF77752.1"/>
    </source>
</evidence>
<dbReference type="PANTHER" id="PTHR30244">
    <property type="entry name" value="TRANSAMINASE"/>
    <property type="match status" value="1"/>
</dbReference>
<dbReference type="InterPro" id="IPR015422">
    <property type="entry name" value="PyrdxlP-dep_Trfase_small"/>
</dbReference>
<dbReference type="GO" id="GO:0030170">
    <property type="term" value="F:pyridoxal phosphate binding"/>
    <property type="evidence" value="ECO:0007669"/>
    <property type="project" value="TreeGrafter"/>
</dbReference>
<dbReference type="Gene3D" id="3.40.640.10">
    <property type="entry name" value="Type I PLP-dependent aspartate aminotransferase-like (Major domain)"/>
    <property type="match status" value="1"/>
</dbReference>
<keyword evidence="4" id="KW-1185">Reference proteome</keyword>
<comment type="similarity">
    <text evidence="1">Belongs to the DegT/DnrJ/EryC1 family.</text>
</comment>
<dbReference type="GO" id="GO:0008483">
    <property type="term" value="F:transaminase activity"/>
    <property type="evidence" value="ECO:0007669"/>
    <property type="project" value="UniProtKB-KW"/>
</dbReference>
<keyword evidence="2" id="KW-0808">Transferase</keyword>
<dbReference type="OrthoDB" id="10355at2157"/>
<dbReference type="GO" id="GO:0000271">
    <property type="term" value="P:polysaccharide biosynthetic process"/>
    <property type="evidence" value="ECO:0007669"/>
    <property type="project" value="TreeGrafter"/>
</dbReference>
<dbReference type="KEGG" id="hlm:DV707_04265"/>
<dbReference type="Gene3D" id="3.90.1150.10">
    <property type="entry name" value="Aspartate Aminotransferase, domain 1"/>
    <property type="match status" value="1"/>
</dbReference>
<evidence type="ECO:0000313" key="5">
    <source>
        <dbReference type="Proteomes" id="UP000296733"/>
    </source>
</evidence>
<accession>A0A1H5URL3</accession>
<sequence>MVPEKPARYGGEPIRDEVLGYGGQSITEREKEAVVEALEGDYITRGPTVTEFEERVADLVGVEHAIATTSGTTALHLAGEAAGFGPGDEVITTPLTFVSTAHAATYTGATPVFADIDPHRRTLDPDAVRDQITDDTVGLVPMHYAGHPADIEGLLEVADEQDLTVIWDACHAFGGTWEGEPIGAQRDLAIFSFHPVKSVTTGEGGMVVTDDDDLAARIRRLRSFDMSYDPDGHEEEPWYQVAEGVGYNYNVTDIQAALGLTQLDRLDDFKRRRDEIIEQYDEAFAEIDGIRTPPQAANADPLYHLYAIEVSEEFGCDCKEFVNAMHAENIGVQVHYVPLHFHPLFQDRYGYTEGDFPATERVYERIVSLPFFPEMDSSDVRNVVQAIDRLHQYHAE</sequence>
<dbReference type="PIRSF" id="PIRSF000390">
    <property type="entry name" value="PLP_StrS"/>
    <property type="match status" value="1"/>
</dbReference>
<dbReference type="AlphaFoldDB" id="A0A1H5URL3"/>
<dbReference type="EMBL" id="FNVN01000001">
    <property type="protein sequence ID" value="SEF77752.1"/>
    <property type="molecule type" value="Genomic_DNA"/>
</dbReference>
<protein>
    <submittedName>
        <fullName evidence="2">DegT/DnrJ/EryC1/StrS family aminotransferase</fullName>
    </submittedName>
    <submittedName>
        <fullName evidence="3">dTDP-4-amino-4,6-dideoxygalactose transaminase</fullName>
    </submittedName>
</protein>
<dbReference type="EMBL" id="CP031311">
    <property type="protein sequence ID" value="QCC46945.1"/>
    <property type="molecule type" value="Genomic_DNA"/>
</dbReference>
<reference evidence="2 5" key="2">
    <citation type="journal article" date="2019" name="Nat. Commun.">
        <title>A new type of DNA phosphorothioation-based antiviral system in archaea.</title>
        <authorList>
            <person name="Xiong L."/>
            <person name="Liu S."/>
            <person name="Chen S."/>
            <person name="Xiao Y."/>
            <person name="Zhu B."/>
            <person name="Gao Y."/>
            <person name="Zhang Y."/>
            <person name="Chen B."/>
            <person name="Luo J."/>
            <person name="Deng Z."/>
            <person name="Chen X."/>
            <person name="Wang L."/>
            <person name="Chen S."/>
        </authorList>
    </citation>
    <scope>NUCLEOTIDE SEQUENCE [LARGE SCALE GENOMIC DNA]</scope>
    <source>
        <strain evidence="2 5">CGMCC 1.10331</strain>
    </source>
</reference>
<dbReference type="RefSeq" id="WP_103990454.1">
    <property type="nucleotide sequence ID" value="NZ_CP031311.1"/>
</dbReference>
<keyword evidence="1" id="KW-0663">Pyridoxal phosphate</keyword>
<evidence type="ECO:0000256" key="1">
    <source>
        <dbReference type="RuleBase" id="RU004508"/>
    </source>
</evidence>
<dbReference type="CDD" id="cd00616">
    <property type="entry name" value="AHBA_syn"/>
    <property type="match status" value="1"/>
</dbReference>
<dbReference type="PANTHER" id="PTHR30244:SF34">
    <property type="entry name" value="DTDP-4-AMINO-4,6-DIDEOXYGALACTOSE TRANSAMINASE"/>
    <property type="match status" value="1"/>
</dbReference>
<dbReference type="InterPro" id="IPR000653">
    <property type="entry name" value="DegT/StrS_aminotransferase"/>
</dbReference>